<evidence type="ECO:0000259" key="2">
    <source>
        <dbReference type="Pfam" id="PF14661"/>
    </source>
</evidence>
<dbReference type="GO" id="GO:0051225">
    <property type="term" value="P:spindle assembly"/>
    <property type="evidence" value="ECO:0007669"/>
    <property type="project" value="InterPro"/>
</dbReference>
<feature type="domain" description="HAUS augmin-like complex subunit 6 N-terminal" evidence="2">
    <location>
        <begin position="17"/>
        <end position="258"/>
    </location>
</feature>
<dbReference type="InterPro" id="IPR026797">
    <property type="entry name" value="HAUS_6"/>
</dbReference>
<dbReference type="GO" id="GO:1990498">
    <property type="term" value="C:mitotic spindle microtubule"/>
    <property type="evidence" value="ECO:0007669"/>
    <property type="project" value="TreeGrafter"/>
</dbReference>
<dbReference type="Proteomes" id="UP000594263">
    <property type="component" value="Unplaced"/>
</dbReference>
<reference evidence="3" key="1">
    <citation type="submission" date="2021-01" db="UniProtKB">
        <authorList>
            <consortium name="EnsemblPlants"/>
        </authorList>
    </citation>
    <scope>IDENTIFICATION</scope>
</reference>
<dbReference type="EnsemblPlants" id="Kaladp0042s0220.1.v1.1">
    <property type="protein sequence ID" value="Kaladp0042s0220.1.v1.1"/>
    <property type="gene ID" value="Kaladp0042s0220.v1.1"/>
</dbReference>
<keyword evidence="4" id="KW-1185">Reference proteome</keyword>
<accession>A0A7N0TQA3</accession>
<organism evidence="3 4">
    <name type="scientific">Kalanchoe fedtschenkoi</name>
    <name type="common">Lavender scallops</name>
    <name type="synonym">South American air plant</name>
    <dbReference type="NCBI Taxonomy" id="63787"/>
    <lineage>
        <taxon>Eukaryota</taxon>
        <taxon>Viridiplantae</taxon>
        <taxon>Streptophyta</taxon>
        <taxon>Embryophyta</taxon>
        <taxon>Tracheophyta</taxon>
        <taxon>Spermatophyta</taxon>
        <taxon>Magnoliopsida</taxon>
        <taxon>eudicotyledons</taxon>
        <taxon>Gunneridae</taxon>
        <taxon>Pentapetalae</taxon>
        <taxon>Saxifragales</taxon>
        <taxon>Crassulaceae</taxon>
        <taxon>Kalanchoe</taxon>
    </lineage>
</organism>
<dbReference type="GO" id="GO:0070652">
    <property type="term" value="C:HAUS complex"/>
    <property type="evidence" value="ECO:0007669"/>
    <property type="project" value="InterPro"/>
</dbReference>
<dbReference type="Pfam" id="PF14661">
    <property type="entry name" value="HAUS6_N"/>
    <property type="match status" value="1"/>
</dbReference>
<evidence type="ECO:0000313" key="4">
    <source>
        <dbReference type="Proteomes" id="UP000594263"/>
    </source>
</evidence>
<evidence type="ECO:0000313" key="3">
    <source>
        <dbReference type="EnsemblPlants" id="Kaladp0042s0220.1.v1.1"/>
    </source>
</evidence>
<dbReference type="GO" id="GO:0008017">
    <property type="term" value="F:microtubule binding"/>
    <property type="evidence" value="ECO:0007669"/>
    <property type="project" value="TreeGrafter"/>
</dbReference>
<dbReference type="InterPro" id="IPR028163">
    <property type="entry name" value="HAUS_6_N"/>
</dbReference>
<dbReference type="Gramene" id="Kaladp0042s0220.1.v1.1">
    <property type="protein sequence ID" value="Kaladp0042s0220.1.v1.1"/>
    <property type="gene ID" value="Kaladp0042s0220.v1.1"/>
</dbReference>
<evidence type="ECO:0000256" key="1">
    <source>
        <dbReference type="SAM" id="MobiDB-lite"/>
    </source>
</evidence>
<proteinExistence type="predicted"/>
<protein>
    <recommendedName>
        <fullName evidence="2">HAUS augmin-like complex subunit 6 N-terminal domain-containing protein</fullName>
    </recommendedName>
</protein>
<dbReference type="PANTHER" id="PTHR16151:SF2">
    <property type="entry name" value="HAUS AUGMIN-LIKE COMPLEX SUBUNIT 6"/>
    <property type="match status" value="1"/>
</dbReference>
<name>A0A7N0TQA3_KALFE</name>
<dbReference type="AlphaFoldDB" id="A0A7N0TQA3"/>
<feature type="region of interest" description="Disordered" evidence="1">
    <location>
        <begin position="473"/>
        <end position="506"/>
    </location>
</feature>
<sequence length="692" mass="77062">MAMDREKEREMELESAMYSNCLLLGLDPSVIGIGVLNGIPRVGLFRHSNPKLGEQLLHYLISAIRGPSQSAKDFDDVWPVFDAGQSRVFRKVVLGIISELEEKGAIPKCSARVSALANCYGIRFVELLWQLSVHGLREVHRTTFVADVALNPLPAALTDQAISHASALLPVVKARIALERQRFLNNVKSAVERQAKWSSLAHEMTAEFRDLCAEEAYLQLELETMEDLTSEVQPNKNLFDDIGSSQDSGLREKASHMWESILSHKNQYEVLSSGPIEDLIAHREHRYRISGSSLLASMGQSSQVPTPDLSSQYSQETAVLDERNPIYGSPTIMNWRKDKGLYSSPPRRKGRKLFPMDDMNKTLFPVVDIAEVFRRWTHALEGVQKQSGLLAKANSGEGPELLRRSHYNNGSGHINLLSETLADHEQHLNNFEVLIRHLTALVTDVQKSVRECTKQVHTVTSTLYPLTRSSCGSVSPMHANTNSSEISDTEVTEATPKSSPGKVSVNPPALKLPQLFNLASAAMAKGDDSFSIRNLRKSVREAALSRKVGKLGSSRGSHSECGSEHFLTPRSFVRYSQLATEHRAIETRSQHLYEFQSQSQSQFTDSLSEEHDADEFDFDINTMQELDRFSEFLEDGSQTGAASSSLKSFSVIEEPLSEVFSPALFTDSPLLDELYEDLLAPLSETETAMMDH</sequence>
<feature type="compositionally biased region" description="Polar residues" evidence="1">
    <location>
        <begin position="473"/>
        <end position="486"/>
    </location>
</feature>
<dbReference type="PANTHER" id="PTHR16151">
    <property type="entry name" value="HAUS AUGMIN-LIKE COMPLEX SUBUNIT 6"/>
    <property type="match status" value="1"/>
</dbReference>